<comment type="caution">
    <text evidence="1">The sequence shown here is derived from an EMBL/GenBank/DDBJ whole genome shotgun (WGS) entry which is preliminary data.</text>
</comment>
<accession>A0A4R4PJA6</accession>
<keyword evidence="2" id="KW-1185">Reference proteome</keyword>
<dbReference type="Proteomes" id="UP000295075">
    <property type="component" value="Unassembled WGS sequence"/>
</dbReference>
<dbReference type="RefSeq" id="WP_132413044.1">
    <property type="nucleotide sequence ID" value="NZ_SMKA01000198.1"/>
</dbReference>
<proteinExistence type="predicted"/>
<dbReference type="EMBL" id="SMKA01000198">
    <property type="protein sequence ID" value="TDC22140.1"/>
    <property type="molecule type" value="Genomic_DNA"/>
</dbReference>
<dbReference type="AlphaFoldDB" id="A0A4R4PJA6"/>
<gene>
    <name evidence="1" type="ORF">E1261_31620</name>
</gene>
<reference evidence="1 2" key="1">
    <citation type="submission" date="2019-03" db="EMBL/GenBank/DDBJ databases">
        <title>Draft genome sequences of novel Actinobacteria.</title>
        <authorList>
            <person name="Sahin N."/>
            <person name="Ay H."/>
            <person name="Saygin H."/>
        </authorList>
    </citation>
    <scope>NUCLEOTIDE SEQUENCE [LARGE SCALE GENOMIC DNA]</scope>
    <source>
        <strain evidence="1 2">JCM 30547</strain>
    </source>
</reference>
<protein>
    <submittedName>
        <fullName evidence="1">Uncharacterized protein</fullName>
    </submittedName>
</protein>
<name>A0A4R4PJA6_9ACTN</name>
<evidence type="ECO:0000313" key="1">
    <source>
        <dbReference type="EMBL" id="TDC22140.1"/>
    </source>
</evidence>
<evidence type="ECO:0000313" key="2">
    <source>
        <dbReference type="Proteomes" id="UP000295075"/>
    </source>
</evidence>
<organism evidence="1 2">
    <name type="scientific">Kribbella albertanoniae</name>
    <dbReference type="NCBI Taxonomy" id="1266829"/>
    <lineage>
        <taxon>Bacteria</taxon>
        <taxon>Bacillati</taxon>
        <taxon>Actinomycetota</taxon>
        <taxon>Actinomycetes</taxon>
        <taxon>Propionibacteriales</taxon>
        <taxon>Kribbellaceae</taxon>
        <taxon>Kribbella</taxon>
    </lineage>
</organism>
<sequence length="68" mass="7697">MTDKPDESWRVVLLGGPDGSPDGSCKGRGDKRDHASCEATREGHIYVLPDDTWWHVRCYHRHHSGVRA</sequence>